<dbReference type="EMBL" id="CAMPGE010026031">
    <property type="protein sequence ID" value="CAI2383733.1"/>
    <property type="molecule type" value="Genomic_DNA"/>
</dbReference>
<evidence type="ECO:0000313" key="1">
    <source>
        <dbReference type="EMBL" id="CAI2383733.1"/>
    </source>
</evidence>
<evidence type="ECO:0000313" key="2">
    <source>
        <dbReference type="Proteomes" id="UP001295684"/>
    </source>
</evidence>
<reference evidence="1" key="1">
    <citation type="submission" date="2023-07" db="EMBL/GenBank/DDBJ databases">
        <authorList>
            <consortium name="AG Swart"/>
            <person name="Singh M."/>
            <person name="Singh A."/>
            <person name="Seah K."/>
            <person name="Emmerich C."/>
        </authorList>
    </citation>
    <scope>NUCLEOTIDE SEQUENCE</scope>
    <source>
        <strain evidence="1">DP1</strain>
    </source>
</reference>
<dbReference type="AlphaFoldDB" id="A0AAD1Y2W7"/>
<keyword evidence="2" id="KW-1185">Reference proteome</keyword>
<protein>
    <submittedName>
        <fullName evidence="1">Uncharacterized protein</fullName>
    </submittedName>
</protein>
<sequence length="899" mass="104505">MEIRNVNDMSKFIIESVKTLSQKEGVSDKQREDALKFLNGIMKVGFKFPENLLKSMFEILIAHNLSETRPEFIILASAKTFNRLIDEGPKLITQKEDKRILLAFVEKFKHYVRNCEKYSKDVIEEFLKIMLKVISLLDYDGAGTIFPLISVTAVKTLIYVIPGVNGMIQSYLLRIWQIACLKVIGDSSFFMQKYFKDEAEEQKISNSLTLEEFLNPKKENVNIEEARTKNLDKPWLMQCASKVQDCMRNIDNNFQKLAEKNNLKTFNALSEFVEHLISVCSNIFLFTENYEIFLTSNAVYNYCRVLTTESPEGEGIKHRVNLRSLFPSSEYFSSRKSAIMLLLESTVQNLCRKLKKEKHTLSLLKLESLFKYSNDCRFTFKEETFKKLYISLLTLVEVKNTKVTLLKEGSGLTEVFDKTKLAPTEIEDDIDLFLCNELTYFENSLEAYYGLHKIFLQFPVVLCGQIYSQIVKDVELIDSDEQYSHKAYGFIKKSSLYFLLSCLMGSIKHDLHDQCLEFVLEKMKDTTELKYPVQKTYITVLLMVLKNCIINTDSPNLKLKNKIFTEIFTLLSHKFDCVNKAALLCIELVKRQEGCSSISQIISSRHGVFWSNVFSYIKYLDLMNKNTTKIYLIFRSLKTYGYVNFKENLDDVIEYLSQAIDHFLEINDWNSLMVIFDLIGITSELIKDHVTAEDKQFANLVKNLLLRIKQFFTATRSRKLVSKSIDIFKNCIPYLSDVGFSLEDAKNFSDEDPENTLLNDGLGILVHKFYEDLLFILKEKDYSAQKSHSRIGMSFEAPGFSNTSNHISVVRFFIELNKYRKEFLTIGHRYRDIFDCMIERFSSYEDSDSSLQNQLVKEYLVFYDQIELPQIEEGHEYLQKLELIDSLVTKVRGILENVK</sequence>
<accession>A0AAD1Y2W7</accession>
<organism evidence="1 2">
    <name type="scientific">Euplotes crassus</name>
    <dbReference type="NCBI Taxonomy" id="5936"/>
    <lineage>
        <taxon>Eukaryota</taxon>
        <taxon>Sar</taxon>
        <taxon>Alveolata</taxon>
        <taxon>Ciliophora</taxon>
        <taxon>Intramacronucleata</taxon>
        <taxon>Spirotrichea</taxon>
        <taxon>Hypotrichia</taxon>
        <taxon>Euplotida</taxon>
        <taxon>Euplotidae</taxon>
        <taxon>Moneuplotes</taxon>
    </lineage>
</organism>
<dbReference type="Proteomes" id="UP001295684">
    <property type="component" value="Unassembled WGS sequence"/>
</dbReference>
<comment type="caution">
    <text evidence="1">The sequence shown here is derived from an EMBL/GenBank/DDBJ whole genome shotgun (WGS) entry which is preliminary data.</text>
</comment>
<name>A0AAD1Y2W7_EUPCR</name>
<gene>
    <name evidence="1" type="ORF">ECRASSUSDP1_LOCUS25243</name>
</gene>
<proteinExistence type="predicted"/>